<dbReference type="Proteomes" id="UP000255277">
    <property type="component" value="Unassembled WGS sequence"/>
</dbReference>
<dbReference type="SUPFAM" id="SSF55909">
    <property type="entry name" value="Pentein"/>
    <property type="match status" value="1"/>
</dbReference>
<accession>A0A380S9V0</accession>
<gene>
    <name evidence="3" type="primary">aguA</name>
    <name evidence="3" type="ORF">NCTC12195_04986</name>
    <name evidence="2" type="ORF">SGA02_24170</name>
</gene>
<proteinExistence type="predicted"/>
<reference evidence="3 4" key="1">
    <citation type="submission" date="2018-06" db="EMBL/GenBank/DDBJ databases">
        <authorList>
            <consortium name="Pathogen Informatics"/>
            <person name="Doyle S."/>
        </authorList>
    </citation>
    <scope>NUCLEOTIDE SEQUENCE [LARGE SCALE GENOMIC DNA]</scope>
    <source>
        <strain evidence="3 4">NCTC12195</strain>
    </source>
</reference>
<evidence type="ECO:0000313" key="2">
    <source>
        <dbReference type="EMBL" id="GEQ06589.1"/>
    </source>
</evidence>
<dbReference type="EMBL" id="UHDK01000003">
    <property type="protein sequence ID" value="SUQ38609.1"/>
    <property type="molecule type" value="Genomic_DNA"/>
</dbReference>
<organism evidence="3 4">
    <name type="scientific">Staphylococcus gallinarum</name>
    <dbReference type="NCBI Taxonomy" id="1293"/>
    <lineage>
        <taxon>Bacteria</taxon>
        <taxon>Bacillati</taxon>
        <taxon>Bacillota</taxon>
        <taxon>Bacilli</taxon>
        <taxon>Bacillales</taxon>
        <taxon>Staphylococcaceae</taxon>
        <taxon>Staphylococcus</taxon>
    </lineage>
</organism>
<dbReference type="PANTHER" id="PTHR31377:SF0">
    <property type="entry name" value="AGMATINE DEIMINASE-RELATED"/>
    <property type="match status" value="1"/>
</dbReference>
<evidence type="ECO:0000313" key="4">
    <source>
        <dbReference type="Proteomes" id="UP000255277"/>
    </source>
</evidence>
<reference evidence="2 5" key="2">
    <citation type="submission" date="2019-07" db="EMBL/GenBank/DDBJ databases">
        <title>Whole genome shotgun sequence of Staphylococcus gallinarum NBRC 109767.</title>
        <authorList>
            <person name="Hosoyama A."/>
            <person name="Uohara A."/>
            <person name="Ohji S."/>
            <person name="Ichikawa N."/>
        </authorList>
    </citation>
    <scope>NUCLEOTIDE SEQUENCE [LARGE SCALE GENOMIC DNA]</scope>
    <source>
        <strain evidence="2 5">NBRC 109767</strain>
    </source>
</reference>
<dbReference type="Gene3D" id="3.75.10.10">
    <property type="entry name" value="L-arginine/glycine Amidinotransferase, Chain A"/>
    <property type="match status" value="1"/>
</dbReference>
<dbReference type="GO" id="GO:0009446">
    <property type="term" value="P:putrescine biosynthetic process"/>
    <property type="evidence" value="ECO:0007669"/>
    <property type="project" value="InterPro"/>
</dbReference>
<dbReference type="PANTHER" id="PTHR31377">
    <property type="entry name" value="AGMATINE DEIMINASE-RELATED"/>
    <property type="match status" value="1"/>
</dbReference>
<dbReference type="InterPro" id="IPR007466">
    <property type="entry name" value="Peptidyl-Arg-deiminase_porph"/>
</dbReference>
<sequence length="218" mass="25328">MDDKIGEEIEAVTGIERVKTNDIVLEGGSIELDSDRTMIATESAILNNNRNPKISNHEFESLINQYMPIDHFIWLKGRKNWDITDFHIDGFVKFLDNKTIVTMKPDDLYDWGLTDKDIDILMSAKNRKGERYNFEYLPLTSKNVKLNSGKNLKYKGSYINYYVTNEKVLVPNYHDKNDKVANEFIQKLYPNKKVIGIDVRELYKNGGMIHCVTQQEPK</sequence>
<evidence type="ECO:0000313" key="5">
    <source>
        <dbReference type="Proteomes" id="UP000321057"/>
    </source>
</evidence>
<evidence type="ECO:0000313" key="3">
    <source>
        <dbReference type="EMBL" id="SUQ38609.1"/>
    </source>
</evidence>
<keyword evidence="5" id="KW-1185">Reference proteome</keyword>
<protein>
    <submittedName>
        <fullName evidence="3">Agmatine deiminase</fullName>
        <ecNumber evidence="3">3.5.3.12</ecNumber>
    </submittedName>
</protein>
<dbReference type="AlphaFoldDB" id="A0A380S9V0"/>
<name>A0A380S9V0_STAGA</name>
<dbReference type="Pfam" id="PF04371">
    <property type="entry name" value="PAD_porph"/>
    <property type="match status" value="1"/>
</dbReference>
<evidence type="ECO:0000256" key="1">
    <source>
        <dbReference type="ARBA" id="ARBA00022801"/>
    </source>
</evidence>
<dbReference type="GO" id="GO:0004668">
    <property type="term" value="F:protein-arginine deiminase activity"/>
    <property type="evidence" value="ECO:0007669"/>
    <property type="project" value="InterPro"/>
</dbReference>
<dbReference type="GO" id="GO:0047632">
    <property type="term" value="F:agmatine deiminase activity"/>
    <property type="evidence" value="ECO:0007669"/>
    <property type="project" value="UniProtKB-EC"/>
</dbReference>
<dbReference type="OrthoDB" id="9808013at2"/>
<keyword evidence="1 3" id="KW-0378">Hydrolase</keyword>
<dbReference type="EC" id="3.5.3.12" evidence="3"/>
<dbReference type="Proteomes" id="UP000321057">
    <property type="component" value="Unassembled WGS sequence"/>
</dbReference>
<dbReference type="EMBL" id="BKAX01000007">
    <property type="protein sequence ID" value="GEQ06589.1"/>
    <property type="molecule type" value="Genomic_DNA"/>
</dbReference>